<dbReference type="RefSeq" id="WP_129439190.1">
    <property type="nucleotide sequence ID" value="NZ_CP035492.1"/>
</dbReference>
<dbReference type="Pfam" id="PF04263">
    <property type="entry name" value="TPK_catalytic"/>
    <property type="match status" value="1"/>
</dbReference>
<evidence type="ECO:0000259" key="6">
    <source>
        <dbReference type="SMART" id="SM00983"/>
    </source>
</evidence>
<accession>A0A4P6F6I9</accession>
<dbReference type="CDD" id="cd07995">
    <property type="entry name" value="TPK"/>
    <property type="match status" value="1"/>
</dbReference>
<evidence type="ECO:0000256" key="1">
    <source>
        <dbReference type="ARBA" id="ARBA00022679"/>
    </source>
</evidence>
<dbReference type="InterPro" id="IPR007371">
    <property type="entry name" value="TPK_catalytic"/>
</dbReference>
<dbReference type="InterPro" id="IPR036759">
    <property type="entry name" value="TPK_catalytic_sf"/>
</dbReference>
<name>A0A4P6F6I9_9BACL</name>
<dbReference type="AlphaFoldDB" id="A0A4P6F6I9"/>
<dbReference type="EC" id="2.7.6.2" evidence="5"/>
<organism evidence="7 8">
    <name type="scientific">Paenibacillus protaetiae</name>
    <dbReference type="NCBI Taxonomy" id="2509456"/>
    <lineage>
        <taxon>Bacteria</taxon>
        <taxon>Bacillati</taxon>
        <taxon>Bacillota</taxon>
        <taxon>Bacilli</taxon>
        <taxon>Bacillales</taxon>
        <taxon>Paenibacillaceae</taxon>
        <taxon>Paenibacillus</taxon>
    </lineage>
</organism>
<reference evidence="7 8" key="1">
    <citation type="submission" date="2019-01" db="EMBL/GenBank/DDBJ databases">
        <title>Genome sequencing of strain FW100M-2.</title>
        <authorList>
            <person name="Heo J."/>
            <person name="Kim S.-J."/>
            <person name="Kim J.-S."/>
            <person name="Hong S.-B."/>
            <person name="Kwon S.-W."/>
        </authorList>
    </citation>
    <scope>NUCLEOTIDE SEQUENCE [LARGE SCALE GENOMIC DNA]</scope>
    <source>
        <strain evidence="7 8">FW100M-2</strain>
    </source>
</reference>
<gene>
    <name evidence="7" type="ORF">ET464_06110</name>
</gene>
<dbReference type="GO" id="GO:0016301">
    <property type="term" value="F:kinase activity"/>
    <property type="evidence" value="ECO:0007669"/>
    <property type="project" value="UniProtKB-KW"/>
</dbReference>
<proteinExistence type="predicted"/>
<dbReference type="InterPro" id="IPR006282">
    <property type="entry name" value="Thi_PPkinase"/>
</dbReference>
<dbReference type="NCBIfam" id="TIGR01378">
    <property type="entry name" value="thi_PPkinase"/>
    <property type="match status" value="1"/>
</dbReference>
<keyword evidence="2" id="KW-0547">Nucleotide-binding</keyword>
<evidence type="ECO:0000313" key="8">
    <source>
        <dbReference type="Proteomes" id="UP000293568"/>
    </source>
</evidence>
<dbReference type="SMART" id="SM00983">
    <property type="entry name" value="TPK_B1_binding"/>
    <property type="match status" value="1"/>
</dbReference>
<evidence type="ECO:0000313" key="7">
    <source>
        <dbReference type="EMBL" id="QAY66028.1"/>
    </source>
</evidence>
<dbReference type="SUPFAM" id="SSF63999">
    <property type="entry name" value="Thiamin pyrophosphokinase, catalytic domain"/>
    <property type="match status" value="1"/>
</dbReference>
<evidence type="ECO:0000256" key="5">
    <source>
        <dbReference type="NCBIfam" id="TIGR01378"/>
    </source>
</evidence>
<protein>
    <recommendedName>
        <fullName evidence="5">Thiamine diphosphokinase</fullName>
        <ecNumber evidence="5">2.7.6.2</ecNumber>
    </recommendedName>
</protein>
<dbReference type="GO" id="GO:0006772">
    <property type="term" value="P:thiamine metabolic process"/>
    <property type="evidence" value="ECO:0007669"/>
    <property type="project" value="UniProtKB-UniRule"/>
</dbReference>
<keyword evidence="8" id="KW-1185">Reference proteome</keyword>
<keyword evidence="3 7" id="KW-0418">Kinase</keyword>
<dbReference type="GO" id="GO:0005524">
    <property type="term" value="F:ATP binding"/>
    <property type="evidence" value="ECO:0007669"/>
    <property type="project" value="UniProtKB-KW"/>
</dbReference>
<evidence type="ECO:0000256" key="4">
    <source>
        <dbReference type="ARBA" id="ARBA00022840"/>
    </source>
</evidence>
<sequence length="212" mass="22973">MHKRIVICSGGELGRWALPYIENCSYLIGADKGALFLAEHGFRPDIALGDFDSVTAGQLALIRNSSRKVEDCDPIDKNYTDTELAFRHALSLNPGEIVLLGATGTRLDHTLANMHLLAAALQQGTPAAIIDRHNHISLTDSRLTLSRSGYRQISLLPLTMRVTGITLTGFQYPLHNAVLNIGQSLGISNVLAEETGTIQVSEGMLLVIQSND</sequence>
<dbReference type="Gene3D" id="3.40.50.10240">
    <property type="entry name" value="Thiamin pyrophosphokinase, catalytic domain"/>
    <property type="match status" value="1"/>
</dbReference>
<dbReference type="OrthoDB" id="9804377at2"/>
<dbReference type="Proteomes" id="UP000293568">
    <property type="component" value="Chromosome"/>
</dbReference>
<evidence type="ECO:0000256" key="3">
    <source>
        <dbReference type="ARBA" id="ARBA00022777"/>
    </source>
</evidence>
<dbReference type="Pfam" id="PF04265">
    <property type="entry name" value="TPK_B1_binding"/>
    <property type="match status" value="1"/>
</dbReference>
<dbReference type="GO" id="GO:0030975">
    <property type="term" value="F:thiamine binding"/>
    <property type="evidence" value="ECO:0007669"/>
    <property type="project" value="InterPro"/>
</dbReference>
<feature type="domain" description="Thiamin pyrophosphokinase thiamin-binding" evidence="6">
    <location>
        <begin position="133"/>
        <end position="206"/>
    </location>
</feature>
<dbReference type="SUPFAM" id="SSF63862">
    <property type="entry name" value="Thiamin pyrophosphokinase, substrate-binding domain"/>
    <property type="match status" value="1"/>
</dbReference>
<dbReference type="PANTHER" id="PTHR41299">
    <property type="entry name" value="THIAMINE PYROPHOSPHOKINASE"/>
    <property type="match status" value="1"/>
</dbReference>
<dbReference type="GO" id="GO:0009229">
    <property type="term" value="P:thiamine diphosphate biosynthetic process"/>
    <property type="evidence" value="ECO:0007669"/>
    <property type="project" value="InterPro"/>
</dbReference>
<dbReference type="GO" id="GO:0004788">
    <property type="term" value="F:thiamine diphosphokinase activity"/>
    <property type="evidence" value="ECO:0007669"/>
    <property type="project" value="UniProtKB-UniRule"/>
</dbReference>
<evidence type="ECO:0000256" key="2">
    <source>
        <dbReference type="ARBA" id="ARBA00022741"/>
    </source>
</evidence>
<keyword evidence="1 7" id="KW-0808">Transferase</keyword>
<keyword evidence="4" id="KW-0067">ATP-binding</keyword>
<dbReference type="InterPro" id="IPR053149">
    <property type="entry name" value="TPK"/>
</dbReference>
<dbReference type="InterPro" id="IPR036371">
    <property type="entry name" value="TPK_B1-bd_sf"/>
</dbReference>
<dbReference type="PANTHER" id="PTHR41299:SF1">
    <property type="entry name" value="THIAMINE PYROPHOSPHOKINASE"/>
    <property type="match status" value="1"/>
</dbReference>
<dbReference type="KEGG" id="pprt:ET464_06110"/>
<dbReference type="InterPro" id="IPR007373">
    <property type="entry name" value="Thiamin_PyroPKinase_B1-bd"/>
</dbReference>
<dbReference type="EMBL" id="CP035492">
    <property type="protein sequence ID" value="QAY66028.1"/>
    <property type="molecule type" value="Genomic_DNA"/>
</dbReference>